<dbReference type="Proteomes" id="UP000198034">
    <property type="component" value="Unassembled WGS sequence"/>
</dbReference>
<evidence type="ECO:0000313" key="2">
    <source>
        <dbReference type="EMBL" id="OWP74401.1"/>
    </source>
</evidence>
<dbReference type="AlphaFoldDB" id="A0A246G7F1"/>
<gene>
    <name evidence="2" type="ORF">BWK62_14405</name>
</gene>
<proteinExistence type="predicted"/>
<keyword evidence="1" id="KW-0472">Membrane</keyword>
<comment type="caution">
    <text evidence="2">The sequence shown here is derived from an EMBL/GenBank/DDBJ whole genome shotgun (WGS) entry which is preliminary data.</text>
</comment>
<protein>
    <submittedName>
        <fullName evidence="2">Uncharacterized protein</fullName>
    </submittedName>
</protein>
<name>A0A246G7F1_9FLAO</name>
<keyword evidence="1" id="KW-1133">Transmembrane helix</keyword>
<dbReference type="EMBL" id="MTCY01000072">
    <property type="protein sequence ID" value="OWP74401.1"/>
    <property type="molecule type" value="Genomic_DNA"/>
</dbReference>
<dbReference type="OrthoDB" id="9987804at2"/>
<organism evidence="2 3">
    <name type="scientific">Flavobacterium columnare</name>
    <dbReference type="NCBI Taxonomy" id="996"/>
    <lineage>
        <taxon>Bacteria</taxon>
        <taxon>Pseudomonadati</taxon>
        <taxon>Bacteroidota</taxon>
        <taxon>Flavobacteriia</taxon>
        <taxon>Flavobacteriales</taxon>
        <taxon>Flavobacteriaceae</taxon>
        <taxon>Flavobacterium</taxon>
    </lineage>
</organism>
<accession>A0A246G7F1</accession>
<keyword evidence="1" id="KW-0812">Transmembrane</keyword>
<sequence length="164" mass="19391">MKKIYIITIFSIIALGSVLFFIFYYSFFLKPITKEEAGINEYASLLSIENNTESNIYIILNFSFSNNEIQELKKYKYLETNNYFLKDTIELGGIKSYSNHLDFELSGILEKPQLLPQEFNLKILDSTKHILKSWDKVNFEKDFKFEKNKREITITKQSNNIIIR</sequence>
<feature type="transmembrane region" description="Helical" evidence="1">
    <location>
        <begin position="6"/>
        <end position="27"/>
    </location>
</feature>
<evidence type="ECO:0000313" key="3">
    <source>
        <dbReference type="Proteomes" id="UP000198034"/>
    </source>
</evidence>
<evidence type="ECO:0000256" key="1">
    <source>
        <dbReference type="SAM" id="Phobius"/>
    </source>
</evidence>
<reference evidence="2 3" key="1">
    <citation type="journal article" date="2017" name="Infect. Genet. Evol.">
        <title>Comparative genome analysis of fish pathogen Flavobacterium columnare reveals extensive sequence diversity within the species.</title>
        <authorList>
            <person name="Kayansamruaj P."/>
            <person name="Dong H.T."/>
            <person name="Hirono I."/>
            <person name="Kondo H."/>
            <person name="Senapin S."/>
            <person name="Rodkhum C."/>
        </authorList>
    </citation>
    <scope>NUCLEOTIDE SEQUENCE [LARGE SCALE GENOMIC DNA]</scope>
    <source>
        <strain evidence="2 3">1214</strain>
    </source>
</reference>